<proteinExistence type="predicted"/>
<organism evidence="2 3">
    <name type="scientific">Sulfitobacter sediminis</name>
    <dbReference type="NCBI Taxonomy" id="3234186"/>
    <lineage>
        <taxon>Bacteria</taxon>
        <taxon>Pseudomonadati</taxon>
        <taxon>Pseudomonadota</taxon>
        <taxon>Alphaproteobacteria</taxon>
        <taxon>Rhodobacterales</taxon>
        <taxon>Roseobacteraceae</taxon>
        <taxon>Sulfitobacter</taxon>
    </lineage>
</organism>
<dbReference type="Proteomes" id="UP001556098">
    <property type="component" value="Unassembled WGS sequence"/>
</dbReference>
<dbReference type="Pfam" id="PF04994">
    <property type="entry name" value="TfoX_C"/>
    <property type="match status" value="1"/>
</dbReference>
<gene>
    <name evidence="2" type="ORF">AB2B41_04000</name>
</gene>
<evidence type="ECO:0000313" key="3">
    <source>
        <dbReference type="Proteomes" id="UP001556098"/>
    </source>
</evidence>
<dbReference type="EMBL" id="JBFNXX010000002">
    <property type="protein sequence ID" value="MEW9918751.1"/>
    <property type="molecule type" value="Genomic_DNA"/>
</dbReference>
<dbReference type="InterPro" id="IPR007077">
    <property type="entry name" value="TfoX_C"/>
</dbReference>
<keyword evidence="3" id="KW-1185">Reference proteome</keyword>
<sequence>MRTPVSTIRNLGPAVEAACTAAGIPDAETLRALGAEAAYAKLIGSGMKPHFIGYCAMVMGLQGRPWNDCHGDEKKALRARFDSLKAQIAATPEDELERLLDEIGVRAR</sequence>
<dbReference type="Gene3D" id="1.10.150.20">
    <property type="entry name" value="5' to 3' exonuclease, C-terminal subdomain"/>
    <property type="match status" value="1"/>
</dbReference>
<reference evidence="2 3" key="1">
    <citation type="submission" date="2024-07" db="EMBL/GenBank/DDBJ databases">
        <title>Marimonas sp.nov., isolated from tidal-flat sediment.</title>
        <authorList>
            <person name="Jayan J.N."/>
            <person name="Lee S.S."/>
        </authorList>
    </citation>
    <scope>NUCLEOTIDE SEQUENCE [LARGE SCALE GENOMIC DNA]</scope>
    <source>
        <strain evidence="2 3">MJW-29</strain>
    </source>
</reference>
<comment type="caution">
    <text evidence="2">The sequence shown here is derived from an EMBL/GenBank/DDBJ whole genome shotgun (WGS) entry which is preliminary data.</text>
</comment>
<protein>
    <submittedName>
        <fullName evidence="2">TfoX/Sxy family DNA transformation protein</fullName>
    </submittedName>
</protein>
<feature type="domain" description="TfoX C-terminal" evidence="1">
    <location>
        <begin position="5"/>
        <end position="79"/>
    </location>
</feature>
<evidence type="ECO:0000313" key="2">
    <source>
        <dbReference type="EMBL" id="MEW9918751.1"/>
    </source>
</evidence>
<name>A0ABV3RJ61_9RHOB</name>
<accession>A0ABV3RJ61</accession>
<dbReference type="RefSeq" id="WP_367876451.1">
    <property type="nucleotide sequence ID" value="NZ_JBFNXX010000002.1"/>
</dbReference>
<evidence type="ECO:0000259" key="1">
    <source>
        <dbReference type="Pfam" id="PF04994"/>
    </source>
</evidence>